<dbReference type="AlphaFoldDB" id="A0A310SRD1"/>
<proteinExistence type="inferred from homology"/>
<reference evidence="6 7" key="1">
    <citation type="submission" date="2015-07" db="EMBL/GenBank/DDBJ databases">
        <title>The genome of Eufriesea mexicana.</title>
        <authorList>
            <person name="Pan H."/>
            <person name="Kapheim K."/>
        </authorList>
    </citation>
    <scope>NUCLEOTIDE SEQUENCE [LARGE SCALE GENOMIC DNA]</scope>
    <source>
        <strain evidence="6">0111107269</strain>
        <tissue evidence="6">Whole body</tissue>
    </source>
</reference>
<dbReference type="Gene3D" id="3.30.70.580">
    <property type="entry name" value="Pseudouridine synthase I, catalytic domain, N-terminal subdomain"/>
    <property type="match status" value="1"/>
</dbReference>
<evidence type="ECO:0000313" key="6">
    <source>
        <dbReference type="EMBL" id="OAD57839.1"/>
    </source>
</evidence>
<evidence type="ECO:0000259" key="5">
    <source>
        <dbReference type="Pfam" id="PF01416"/>
    </source>
</evidence>
<dbReference type="EMBL" id="KQ761346">
    <property type="protein sequence ID" value="OAD57839.1"/>
    <property type="molecule type" value="Genomic_DNA"/>
</dbReference>
<dbReference type="PANTHER" id="PTHR11142:SF0">
    <property type="entry name" value="TRNA PSEUDOURIDINE SYNTHASE-LIKE 1"/>
    <property type="match status" value="1"/>
</dbReference>
<keyword evidence="3 4" id="KW-0413">Isomerase</keyword>
<gene>
    <name evidence="6" type="ORF">WN48_01323</name>
</gene>
<accession>A0A310SRD1</accession>
<dbReference type="InterPro" id="IPR020095">
    <property type="entry name" value="PsdUridine_synth_TruA_C"/>
</dbReference>
<feature type="domain" description="Pseudouridine synthase I TruA alpha/beta" evidence="5">
    <location>
        <begin position="168"/>
        <end position="286"/>
    </location>
</feature>
<sequence length="315" mass="37046">MNRYLIKFSYLGTQYRGVQKNTIANININIYDPDTIQGVLESAFSTLNPKCITFPKIACSSRTDVGVHSFYNLGHIDLQNAYNSFYNPNEVLKYVNQYLINCKHDIRLLEFIPVKNDFRVRRLVKRRTYLYRFMRPKDNDNYKIPIMELRHCFHFRSDTFDPEKLKQATKLFMGLKDFRTFSAKSHSKREILYRRELNSLYLEKGTAFTPYDSLSQNFDFWNITCSAPSFLYKQVRRIVSCLLGISCGLITEKDVITMLQVPGHHNFLSCIPLVPPFGLYLANIEYHQEYLDKFIIKYKISPDDNSVIPLDENKI</sequence>
<dbReference type="InterPro" id="IPR001406">
    <property type="entry name" value="PsdUridine_synth_TruA"/>
</dbReference>
<dbReference type="GO" id="GO:0160147">
    <property type="term" value="F:tRNA pseudouridine(38-40) synthase activity"/>
    <property type="evidence" value="ECO:0007669"/>
    <property type="project" value="UniProtKB-EC"/>
</dbReference>
<organism evidence="6 7">
    <name type="scientific">Eufriesea mexicana</name>
    <dbReference type="NCBI Taxonomy" id="516756"/>
    <lineage>
        <taxon>Eukaryota</taxon>
        <taxon>Metazoa</taxon>
        <taxon>Ecdysozoa</taxon>
        <taxon>Arthropoda</taxon>
        <taxon>Hexapoda</taxon>
        <taxon>Insecta</taxon>
        <taxon>Pterygota</taxon>
        <taxon>Neoptera</taxon>
        <taxon>Endopterygota</taxon>
        <taxon>Hymenoptera</taxon>
        <taxon>Apocrita</taxon>
        <taxon>Aculeata</taxon>
        <taxon>Apoidea</taxon>
        <taxon>Anthophila</taxon>
        <taxon>Apidae</taxon>
        <taxon>Eufriesea</taxon>
    </lineage>
</organism>
<evidence type="ECO:0000313" key="7">
    <source>
        <dbReference type="Proteomes" id="UP000250275"/>
    </source>
</evidence>
<dbReference type="EC" id="5.4.99.12" evidence="4"/>
<dbReference type="Proteomes" id="UP000250275">
    <property type="component" value="Unassembled WGS sequence"/>
</dbReference>
<protein>
    <recommendedName>
        <fullName evidence="4">tRNA pseudouridine synthase</fullName>
        <ecNumber evidence="4">5.4.99.12</ecNumber>
    </recommendedName>
</protein>
<dbReference type="InterPro" id="IPR020094">
    <property type="entry name" value="TruA/RsuA/RluB/E/F_N"/>
</dbReference>
<dbReference type="Gene3D" id="3.30.70.660">
    <property type="entry name" value="Pseudouridine synthase I, catalytic domain, C-terminal subdomain"/>
    <property type="match status" value="1"/>
</dbReference>
<dbReference type="Pfam" id="PF01416">
    <property type="entry name" value="PseudoU_synth_1"/>
    <property type="match status" value="1"/>
</dbReference>
<dbReference type="PANTHER" id="PTHR11142">
    <property type="entry name" value="PSEUDOURIDYLATE SYNTHASE"/>
    <property type="match status" value="1"/>
</dbReference>
<evidence type="ECO:0000256" key="4">
    <source>
        <dbReference type="RuleBase" id="RU003792"/>
    </source>
</evidence>
<dbReference type="GO" id="GO:0003723">
    <property type="term" value="F:RNA binding"/>
    <property type="evidence" value="ECO:0007669"/>
    <property type="project" value="InterPro"/>
</dbReference>
<evidence type="ECO:0000256" key="1">
    <source>
        <dbReference type="ARBA" id="ARBA00009375"/>
    </source>
</evidence>
<dbReference type="InterPro" id="IPR020097">
    <property type="entry name" value="PsdUridine_synth_TruA_a/b_dom"/>
</dbReference>
<name>A0A310SRD1_9HYME</name>
<dbReference type="SUPFAM" id="SSF55120">
    <property type="entry name" value="Pseudouridine synthase"/>
    <property type="match status" value="1"/>
</dbReference>
<comment type="similarity">
    <text evidence="1 4">Belongs to the tRNA pseudouridine synthase TruA family.</text>
</comment>
<dbReference type="GO" id="GO:0031119">
    <property type="term" value="P:tRNA pseudouridine synthesis"/>
    <property type="evidence" value="ECO:0007669"/>
    <property type="project" value="TreeGrafter"/>
</dbReference>
<dbReference type="OrthoDB" id="271910at2759"/>
<keyword evidence="7" id="KW-1185">Reference proteome</keyword>
<evidence type="ECO:0000256" key="2">
    <source>
        <dbReference type="ARBA" id="ARBA00022694"/>
    </source>
</evidence>
<keyword evidence="2 4" id="KW-0819">tRNA processing</keyword>
<evidence type="ECO:0000256" key="3">
    <source>
        <dbReference type="ARBA" id="ARBA00023235"/>
    </source>
</evidence>
<dbReference type="HAMAP" id="MF_00171">
    <property type="entry name" value="TruA"/>
    <property type="match status" value="1"/>
</dbReference>
<dbReference type="InterPro" id="IPR020103">
    <property type="entry name" value="PsdUridine_synth_cat_dom_sf"/>
</dbReference>
<comment type="catalytic activity">
    <reaction evidence="4">
        <text>uridine(38/39/40) in tRNA = pseudouridine(38/39/40) in tRNA</text>
        <dbReference type="Rhea" id="RHEA:22376"/>
        <dbReference type="Rhea" id="RHEA-COMP:10085"/>
        <dbReference type="Rhea" id="RHEA-COMP:10087"/>
        <dbReference type="ChEBI" id="CHEBI:65314"/>
        <dbReference type="ChEBI" id="CHEBI:65315"/>
        <dbReference type="EC" id="5.4.99.12"/>
    </reaction>
</comment>